<dbReference type="EnsemblMetazoa" id="MESCA010312-RA">
    <property type="protein sequence ID" value="MESCA010312-PA"/>
    <property type="gene ID" value="MESCA010312"/>
</dbReference>
<name>T1H277_MEGSC</name>
<dbReference type="Proteomes" id="UP000015102">
    <property type="component" value="Unassembled WGS sequence"/>
</dbReference>
<sequence length="73" mass="7973">MGVVECSVEAAFFSFGAYIPMTRLSGVEFSFSVMYSSKRWPVRAADTSVTCHISSAFCKDGVQISSYTPIDCL</sequence>
<keyword evidence="2" id="KW-1185">Reference proteome</keyword>
<dbReference type="EMBL" id="CAQQ02378919">
    <property type="status" value="NOT_ANNOTATED_CDS"/>
    <property type="molecule type" value="Genomic_DNA"/>
</dbReference>
<proteinExistence type="predicted"/>
<evidence type="ECO:0000313" key="2">
    <source>
        <dbReference type="Proteomes" id="UP000015102"/>
    </source>
</evidence>
<reference evidence="2" key="1">
    <citation type="submission" date="2013-02" db="EMBL/GenBank/DDBJ databases">
        <authorList>
            <person name="Hughes D."/>
        </authorList>
    </citation>
    <scope>NUCLEOTIDE SEQUENCE</scope>
    <source>
        <strain>Durham</strain>
        <strain evidence="2">NC isolate 2 -- Noor lab</strain>
    </source>
</reference>
<protein>
    <submittedName>
        <fullName evidence="1">Uncharacterized protein</fullName>
    </submittedName>
</protein>
<accession>T1H277</accession>
<dbReference type="HOGENOM" id="CLU_2707593_0_0_1"/>
<evidence type="ECO:0000313" key="1">
    <source>
        <dbReference type="EnsemblMetazoa" id="MESCA010312-PA"/>
    </source>
</evidence>
<dbReference type="EMBL" id="CAQQ02378920">
    <property type="status" value="NOT_ANNOTATED_CDS"/>
    <property type="molecule type" value="Genomic_DNA"/>
</dbReference>
<dbReference type="AlphaFoldDB" id="T1H277"/>
<reference evidence="1" key="2">
    <citation type="submission" date="2015-06" db="UniProtKB">
        <authorList>
            <consortium name="EnsemblMetazoa"/>
        </authorList>
    </citation>
    <scope>IDENTIFICATION</scope>
</reference>
<organism evidence="1 2">
    <name type="scientific">Megaselia scalaris</name>
    <name type="common">Humpbacked fly</name>
    <name type="synonym">Phora scalaris</name>
    <dbReference type="NCBI Taxonomy" id="36166"/>
    <lineage>
        <taxon>Eukaryota</taxon>
        <taxon>Metazoa</taxon>
        <taxon>Ecdysozoa</taxon>
        <taxon>Arthropoda</taxon>
        <taxon>Hexapoda</taxon>
        <taxon>Insecta</taxon>
        <taxon>Pterygota</taxon>
        <taxon>Neoptera</taxon>
        <taxon>Endopterygota</taxon>
        <taxon>Diptera</taxon>
        <taxon>Brachycera</taxon>
        <taxon>Muscomorpha</taxon>
        <taxon>Platypezoidea</taxon>
        <taxon>Phoridae</taxon>
        <taxon>Megaseliini</taxon>
        <taxon>Megaselia</taxon>
    </lineage>
</organism>